<organism evidence="2 3">
    <name type="scientific">Flavobacterium faecale</name>
    <dbReference type="NCBI Taxonomy" id="1355330"/>
    <lineage>
        <taxon>Bacteria</taxon>
        <taxon>Pseudomonadati</taxon>
        <taxon>Bacteroidota</taxon>
        <taxon>Flavobacteriia</taxon>
        <taxon>Flavobacteriales</taxon>
        <taxon>Flavobacteriaceae</taxon>
        <taxon>Flavobacterium</taxon>
    </lineage>
</organism>
<evidence type="ECO:0008006" key="4">
    <source>
        <dbReference type="Google" id="ProtNLM"/>
    </source>
</evidence>
<evidence type="ECO:0000313" key="2">
    <source>
        <dbReference type="EMBL" id="AWG20477.1"/>
    </source>
</evidence>
<feature type="transmembrane region" description="Helical" evidence="1">
    <location>
        <begin position="21"/>
        <end position="41"/>
    </location>
</feature>
<keyword evidence="1" id="KW-0812">Transmembrane</keyword>
<dbReference type="KEGG" id="ffa:FFWV33_02495"/>
<keyword evidence="3" id="KW-1185">Reference proteome</keyword>
<proteinExistence type="predicted"/>
<dbReference type="Proteomes" id="UP000244527">
    <property type="component" value="Chromosome"/>
</dbReference>
<gene>
    <name evidence="2" type="ORF">FFWV33_02495</name>
</gene>
<dbReference type="RefSeq" id="WP_108739439.1">
    <property type="nucleotide sequence ID" value="NZ_CP020918.1"/>
</dbReference>
<evidence type="ECO:0000256" key="1">
    <source>
        <dbReference type="SAM" id="Phobius"/>
    </source>
</evidence>
<protein>
    <recommendedName>
        <fullName evidence="4">SD-repeat containing protein B domain-containing protein</fullName>
    </recommendedName>
</protein>
<dbReference type="Gene3D" id="2.60.40.10">
    <property type="entry name" value="Immunoglobulins"/>
    <property type="match status" value="1"/>
</dbReference>
<reference evidence="2 3" key="1">
    <citation type="submission" date="2017-04" db="EMBL/GenBank/DDBJ databases">
        <title>Compelte genome sequence of WV33.</title>
        <authorList>
            <person name="Lee P.C."/>
        </authorList>
    </citation>
    <scope>NUCLEOTIDE SEQUENCE [LARGE SCALE GENOMIC DNA]</scope>
    <source>
        <strain evidence="2 3">WV33</strain>
    </source>
</reference>
<dbReference type="AlphaFoldDB" id="A0A2S1L9T1"/>
<dbReference type="OrthoDB" id="1521722at2"/>
<evidence type="ECO:0000313" key="3">
    <source>
        <dbReference type="Proteomes" id="UP000244527"/>
    </source>
</evidence>
<name>A0A2S1L9T1_9FLAO</name>
<accession>A0A2S1L9T1</accession>
<keyword evidence="1" id="KW-0472">Membrane</keyword>
<dbReference type="EMBL" id="CP020918">
    <property type="protein sequence ID" value="AWG20477.1"/>
    <property type="molecule type" value="Genomic_DNA"/>
</dbReference>
<dbReference type="InterPro" id="IPR013783">
    <property type="entry name" value="Ig-like_fold"/>
</dbReference>
<sequence length="884" mass="100775">MNKGNLHTSEFTSLYRIIEPILVWMLLVMFLFSFHCAQGQVKGLNIENRSSSFGTYDELRVSVYLENHMSFETDVLIGDNDKLLYNVEDLFKNLEIHTEKSTNGTVLTGFLEKESKTYEIDFSKGIIRVGTAIFRIKDSVTEEFGVRYMDANLIEQAFGIKIIFDQRSLSANLAANFELPFLKQMRIENTRKSILRLQGDQQAVVDTVIGRNYHLLKGATLDWGVNSNQIINGFSNNNILLGVGGELLYGETNVSVNLNDGYPFDNRQLQYSWRWIDNDKRFIKQAHVGKIVNQNIAFLSAPVIGAAITNSPNTVRKARGTYTITDYTDPDWTVELYINNVLVDYTTADASGLYLFKVPIVYGYTTMKLKFYGTQGEERFEERIINTPYTFLPAGIFEYNLTGGFLQDAGQSTYGKGEFNYGVNRFLTIGGGTEYLSSIPDHPYIPFIKTTFQPFSKMILTMQMAQNVGFKGILNYYFTKSAFLELDYSKYEANQQATRFNAIEERRVRLSVPFKKDNFSGFAKLNLNQLIYKAFEYNQIDMACSAFYGKWNMSTSTILNWIDNRSPFITSMLALAYRIHSGGVFRQTAEYNKNLNGISRYRSEFEKRFANTYFSISYEKNVIAQTDNVFMSLKYDLPYARTGMSAFYSNKTVGFSQNAQGSVALGAGNKEIHYSNGSSLGKGGILFYPFLDLNQNGKRDKGEKMILLNTVKVSGSTAYVSKKDSIVRVSDLNAFVDYHVQFVNTDLDNISWRFKHNNYQIQIDPNQYKKVDVPIECVGEITGMVYFHKKDEKKGLGRVSIHIYDEKGKKVAETLSESDGYYSYLGLKPGKYLVRPDDEQLQKLKFQSSPVKYEIGFKVTEEGEIVEGLDFNIRSIEPFAVLDE</sequence>
<keyword evidence="1" id="KW-1133">Transmembrane helix</keyword>
<dbReference type="SUPFAM" id="SSF49478">
    <property type="entry name" value="Cna protein B-type domain"/>
    <property type="match status" value="1"/>
</dbReference>